<dbReference type="SMART" id="SM00530">
    <property type="entry name" value="HTH_XRE"/>
    <property type="match status" value="1"/>
</dbReference>
<protein>
    <recommendedName>
        <fullName evidence="2">HTH cro/C1-type domain-containing protein</fullName>
    </recommendedName>
</protein>
<dbReference type="SUPFAM" id="SSF47413">
    <property type="entry name" value="lambda repressor-like DNA-binding domains"/>
    <property type="match status" value="1"/>
</dbReference>
<dbReference type="RefSeq" id="WP_188429597.1">
    <property type="nucleotide sequence ID" value="NZ_BMEX01000002.1"/>
</dbReference>
<evidence type="ECO:0000313" key="3">
    <source>
        <dbReference type="EMBL" id="GGA35392.1"/>
    </source>
</evidence>
<dbReference type="PANTHER" id="PTHR46558:SF14">
    <property type="entry name" value="HTH-TYPE TRANSCRIPTIONAL REGULATOR ANSR"/>
    <property type="match status" value="1"/>
</dbReference>
<dbReference type="InterPro" id="IPR010982">
    <property type="entry name" value="Lambda_DNA-bd_dom_sf"/>
</dbReference>
<dbReference type="PROSITE" id="PS50943">
    <property type="entry name" value="HTH_CROC1"/>
    <property type="match status" value="1"/>
</dbReference>
<dbReference type="CDD" id="cd00093">
    <property type="entry name" value="HTH_XRE"/>
    <property type="match status" value="1"/>
</dbReference>
<gene>
    <name evidence="3" type="ORF">GCM10007416_05270</name>
</gene>
<evidence type="ECO:0000259" key="2">
    <source>
        <dbReference type="PROSITE" id="PS50943"/>
    </source>
</evidence>
<comment type="caution">
    <text evidence="3">The sequence shown here is derived from an EMBL/GenBank/DDBJ whole genome shotgun (WGS) entry which is preliminary data.</text>
</comment>
<organism evidence="3 4">
    <name type="scientific">Kroppenstedtia guangzhouensis</name>
    <dbReference type="NCBI Taxonomy" id="1274356"/>
    <lineage>
        <taxon>Bacteria</taxon>
        <taxon>Bacillati</taxon>
        <taxon>Bacillota</taxon>
        <taxon>Bacilli</taxon>
        <taxon>Bacillales</taxon>
        <taxon>Thermoactinomycetaceae</taxon>
        <taxon>Kroppenstedtia</taxon>
    </lineage>
</organism>
<dbReference type="EMBL" id="BMEX01000002">
    <property type="protein sequence ID" value="GGA35392.1"/>
    <property type="molecule type" value="Genomic_DNA"/>
</dbReference>
<dbReference type="InterPro" id="IPR001387">
    <property type="entry name" value="Cro/C1-type_HTH"/>
</dbReference>
<keyword evidence="4" id="KW-1185">Reference proteome</keyword>
<name>A0ABQ1G268_9BACL</name>
<keyword evidence="1" id="KW-0238">DNA-binding</keyword>
<evidence type="ECO:0000313" key="4">
    <source>
        <dbReference type="Proteomes" id="UP000617979"/>
    </source>
</evidence>
<sequence>MAEFKDRFKELKNEKNASYKDIANLLGISVRAVQHYASGDRFPDYHGLITLSDYFGVSLDYLVGRSDNR</sequence>
<dbReference type="Proteomes" id="UP000617979">
    <property type="component" value="Unassembled WGS sequence"/>
</dbReference>
<feature type="domain" description="HTH cro/C1-type" evidence="2">
    <location>
        <begin position="8"/>
        <end position="62"/>
    </location>
</feature>
<dbReference type="Gene3D" id="1.10.260.40">
    <property type="entry name" value="lambda repressor-like DNA-binding domains"/>
    <property type="match status" value="1"/>
</dbReference>
<dbReference type="PANTHER" id="PTHR46558">
    <property type="entry name" value="TRACRIPTIONAL REGULATORY PROTEIN-RELATED-RELATED"/>
    <property type="match status" value="1"/>
</dbReference>
<accession>A0ABQ1G268</accession>
<reference evidence="4" key="1">
    <citation type="journal article" date="2019" name="Int. J. Syst. Evol. Microbiol.">
        <title>The Global Catalogue of Microorganisms (GCM) 10K type strain sequencing project: providing services to taxonomists for standard genome sequencing and annotation.</title>
        <authorList>
            <consortium name="The Broad Institute Genomics Platform"/>
            <consortium name="The Broad Institute Genome Sequencing Center for Infectious Disease"/>
            <person name="Wu L."/>
            <person name="Ma J."/>
        </authorList>
    </citation>
    <scope>NUCLEOTIDE SEQUENCE [LARGE SCALE GENOMIC DNA]</scope>
    <source>
        <strain evidence="4">CGMCC 1.12404</strain>
    </source>
</reference>
<dbReference type="Pfam" id="PF01381">
    <property type="entry name" value="HTH_3"/>
    <property type="match status" value="1"/>
</dbReference>
<proteinExistence type="predicted"/>
<evidence type="ECO:0000256" key="1">
    <source>
        <dbReference type="ARBA" id="ARBA00023125"/>
    </source>
</evidence>